<organism evidence="2">
    <name type="scientific">hydrothermal vent metagenome</name>
    <dbReference type="NCBI Taxonomy" id="652676"/>
    <lineage>
        <taxon>unclassified sequences</taxon>
        <taxon>metagenomes</taxon>
        <taxon>ecological metagenomes</taxon>
    </lineage>
</organism>
<feature type="transmembrane region" description="Helical" evidence="1">
    <location>
        <begin position="40"/>
        <end position="63"/>
    </location>
</feature>
<evidence type="ECO:0000256" key="1">
    <source>
        <dbReference type="SAM" id="Phobius"/>
    </source>
</evidence>
<feature type="transmembrane region" description="Helical" evidence="1">
    <location>
        <begin position="121"/>
        <end position="138"/>
    </location>
</feature>
<reference evidence="2" key="1">
    <citation type="submission" date="2018-06" db="EMBL/GenBank/DDBJ databases">
        <authorList>
            <person name="Zhirakovskaya E."/>
        </authorList>
    </citation>
    <scope>NUCLEOTIDE SEQUENCE</scope>
</reference>
<dbReference type="Gene3D" id="1.10.287.910">
    <property type="entry name" value="bacterial mercury transporter, merf"/>
    <property type="match status" value="1"/>
</dbReference>
<feature type="non-terminal residue" evidence="2">
    <location>
        <position position="139"/>
    </location>
</feature>
<sequence>MSLENFNSMKNRAKLMTQNEAGPQKNSNDKMLKTGLAGSLIAAICCFTPILVIAFVGAGLGGLVGGLDYFLFPMLFASLGLVAQSLYLNSNQTSPSPKWIIVALVVIFSAILFVLQFRLAITLAALAAVSVALYWFYLR</sequence>
<dbReference type="GO" id="GO:0016020">
    <property type="term" value="C:membrane"/>
    <property type="evidence" value="ECO:0007669"/>
    <property type="project" value="InterPro"/>
</dbReference>
<dbReference type="NCBIfam" id="NF033565">
    <property type="entry name" value="trans_MerF"/>
    <property type="match status" value="1"/>
</dbReference>
<dbReference type="EMBL" id="UOEQ01000184">
    <property type="protein sequence ID" value="VAW18716.1"/>
    <property type="molecule type" value="Genomic_DNA"/>
</dbReference>
<keyword evidence="1" id="KW-0472">Membrane</keyword>
<dbReference type="AlphaFoldDB" id="A0A3B0UGH5"/>
<name>A0A3B0UGH5_9ZZZZ</name>
<dbReference type="Pfam" id="PF11431">
    <property type="entry name" value="Transport_MerF"/>
    <property type="match status" value="1"/>
</dbReference>
<keyword evidence="1" id="KW-1133">Transmembrane helix</keyword>
<dbReference type="InterPro" id="IPR021091">
    <property type="entry name" value="Mercury_ion_transport_MerF"/>
</dbReference>
<evidence type="ECO:0000313" key="2">
    <source>
        <dbReference type="EMBL" id="VAW18716.1"/>
    </source>
</evidence>
<gene>
    <name evidence="2" type="ORF">MNBD_ALPHA11-1800</name>
</gene>
<accession>A0A3B0UGH5</accession>
<proteinExistence type="predicted"/>
<feature type="transmembrane region" description="Helical" evidence="1">
    <location>
        <begin position="69"/>
        <end position="87"/>
    </location>
</feature>
<evidence type="ECO:0008006" key="3">
    <source>
        <dbReference type="Google" id="ProtNLM"/>
    </source>
</evidence>
<keyword evidence="1" id="KW-0812">Transmembrane</keyword>
<feature type="transmembrane region" description="Helical" evidence="1">
    <location>
        <begin position="99"/>
        <end position="115"/>
    </location>
</feature>
<protein>
    <recommendedName>
        <fullName evidence="3">Membrane transport protein MerF</fullName>
    </recommendedName>
</protein>